<dbReference type="GO" id="GO:0003677">
    <property type="term" value="F:DNA binding"/>
    <property type="evidence" value="ECO:0007669"/>
    <property type="project" value="UniProtKB-KW"/>
</dbReference>
<dbReference type="PANTHER" id="PTHR34580:SF1">
    <property type="entry name" value="PROTEIN PAFC"/>
    <property type="match status" value="1"/>
</dbReference>
<dbReference type="InterPro" id="IPR051534">
    <property type="entry name" value="CBASS_pafABC_assoc_protein"/>
</dbReference>
<dbReference type="InterPro" id="IPR057727">
    <property type="entry name" value="WCX_dom"/>
</dbReference>
<dbReference type="PANTHER" id="PTHR34580">
    <property type="match status" value="1"/>
</dbReference>
<dbReference type="InterPro" id="IPR026881">
    <property type="entry name" value="WYL_dom"/>
</dbReference>
<evidence type="ECO:0000259" key="2">
    <source>
        <dbReference type="Pfam" id="PF25583"/>
    </source>
</evidence>
<evidence type="ECO:0000313" key="4">
    <source>
        <dbReference type="Proteomes" id="UP000198885"/>
    </source>
</evidence>
<feature type="domain" description="WCX" evidence="2">
    <location>
        <begin position="253"/>
        <end position="322"/>
    </location>
</feature>
<keyword evidence="4" id="KW-1185">Reference proteome</keyword>
<protein>
    <submittedName>
        <fullName evidence="3">Predicted DNA-binding transcriptional regulator YafY, contains an HTH and WYL domains</fullName>
    </submittedName>
</protein>
<evidence type="ECO:0000313" key="3">
    <source>
        <dbReference type="EMBL" id="SER47865.1"/>
    </source>
</evidence>
<gene>
    <name evidence="3" type="ORF">SAMN04490244_101194</name>
</gene>
<evidence type="ECO:0000259" key="1">
    <source>
        <dbReference type="Pfam" id="PF13280"/>
    </source>
</evidence>
<dbReference type="EMBL" id="FOGU01000001">
    <property type="protein sequence ID" value="SER47865.1"/>
    <property type="molecule type" value="Genomic_DNA"/>
</dbReference>
<dbReference type="Pfam" id="PF25583">
    <property type="entry name" value="WCX"/>
    <property type="match status" value="1"/>
</dbReference>
<organism evidence="3 4">
    <name type="scientific">Tranquillimonas rosea</name>
    <dbReference type="NCBI Taxonomy" id="641238"/>
    <lineage>
        <taxon>Bacteria</taxon>
        <taxon>Pseudomonadati</taxon>
        <taxon>Pseudomonadota</taxon>
        <taxon>Alphaproteobacteria</taxon>
        <taxon>Rhodobacterales</taxon>
        <taxon>Roseobacteraceae</taxon>
        <taxon>Tranquillimonas</taxon>
    </lineage>
</organism>
<reference evidence="3 4" key="1">
    <citation type="submission" date="2016-10" db="EMBL/GenBank/DDBJ databases">
        <authorList>
            <person name="de Groot N.N."/>
        </authorList>
    </citation>
    <scope>NUCLEOTIDE SEQUENCE [LARGE SCALE GENOMIC DNA]</scope>
    <source>
        <strain evidence="3 4">DSM 23042</strain>
    </source>
</reference>
<name>A0A1H9PJ41_9RHOB</name>
<dbReference type="AlphaFoldDB" id="A0A1H9PJ41"/>
<dbReference type="Pfam" id="PF13280">
    <property type="entry name" value="WYL"/>
    <property type="match status" value="1"/>
</dbReference>
<dbReference type="STRING" id="641238.SAMN04490244_101194"/>
<dbReference type="PROSITE" id="PS52050">
    <property type="entry name" value="WYL"/>
    <property type="match status" value="1"/>
</dbReference>
<proteinExistence type="predicted"/>
<feature type="domain" description="WYL" evidence="1">
    <location>
        <begin position="153"/>
        <end position="221"/>
    </location>
</feature>
<sequence>MSFTKALQILRLAEMSAARHRGVALQDIEEEFCVDRRTAQRMTKAIEDFFPIVQISIDEAQRKYWKVRTSDIRLAHAQGLKDRELVALDMAIRRAERDGIEKDAASLRTLRERLLSMMPSPHARRAESDAEALLEAQGFASRPGPRVRADPTLLDAITEALRAPFRLTFLYQGARDGAARERRVEPYGLLLGTRPYLVARPVGEDGSLRRFRLDRMQRARVDGQSFSRDPDFDLAAHAAEGFGSYHEAGEYGEVVWRFRPEAAAIARDFVFHPDQALTEEPDGALTVRFFASGLLEMAWHLYQWGDRVEVLAPPRLAEMVAAHRRSDFPSPP</sequence>
<dbReference type="OrthoDB" id="7626446at2"/>
<dbReference type="Proteomes" id="UP000198885">
    <property type="component" value="Unassembled WGS sequence"/>
</dbReference>
<dbReference type="RefSeq" id="WP_092687043.1">
    <property type="nucleotide sequence ID" value="NZ_FOGU01000001.1"/>
</dbReference>
<keyword evidence="3" id="KW-0238">DNA-binding</keyword>
<accession>A0A1H9PJ41</accession>